<evidence type="ECO:0000313" key="4">
    <source>
        <dbReference type="EMBL" id="CAG8801462.1"/>
    </source>
</evidence>
<name>A0ABN7VVP6_GIGMA</name>
<accession>A0ABN7VVP6</accession>
<feature type="compositionally biased region" description="Basic and acidic residues" evidence="2">
    <location>
        <begin position="382"/>
        <end position="393"/>
    </location>
</feature>
<reference evidence="4 5" key="1">
    <citation type="submission" date="2021-06" db="EMBL/GenBank/DDBJ databases">
        <authorList>
            <person name="Kallberg Y."/>
            <person name="Tangrot J."/>
            <person name="Rosling A."/>
        </authorList>
    </citation>
    <scope>NUCLEOTIDE SEQUENCE [LARGE SCALE GENOMIC DNA]</scope>
    <source>
        <strain evidence="4 5">120-4 pot B 10/14</strain>
    </source>
</reference>
<dbReference type="InterPro" id="IPR007527">
    <property type="entry name" value="Znf_SWIM"/>
</dbReference>
<protein>
    <submittedName>
        <fullName evidence="4">34860_t:CDS:1</fullName>
    </submittedName>
</protein>
<dbReference type="SMART" id="SM00384">
    <property type="entry name" value="AT_hook"/>
    <property type="match status" value="2"/>
</dbReference>
<keyword evidence="1" id="KW-0862">Zinc</keyword>
<dbReference type="PANTHER" id="PTHR47718">
    <property type="entry name" value="OS01G0519700 PROTEIN"/>
    <property type="match status" value="1"/>
</dbReference>
<evidence type="ECO:0000256" key="2">
    <source>
        <dbReference type="SAM" id="MobiDB-lite"/>
    </source>
</evidence>
<feature type="domain" description="SWIM-type" evidence="3">
    <location>
        <begin position="227"/>
        <end position="273"/>
    </location>
</feature>
<dbReference type="Pfam" id="PF10551">
    <property type="entry name" value="MULE"/>
    <property type="match status" value="1"/>
</dbReference>
<feature type="region of interest" description="Disordered" evidence="2">
    <location>
        <begin position="361"/>
        <end position="403"/>
    </location>
</feature>
<dbReference type="Proteomes" id="UP000789901">
    <property type="component" value="Unassembled WGS sequence"/>
</dbReference>
<evidence type="ECO:0000256" key="1">
    <source>
        <dbReference type="PROSITE-ProRule" id="PRU00325"/>
    </source>
</evidence>
<dbReference type="EMBL" id="CAJVQB010023266">
    <property type="protein sequence ID" value="CAG8801462.1"/>
    <property type="molecule type" value="Genomic_DNA"/>
</dbReference>
<organism evidence="4 5">
    <name type="scientific">Gigaspora margarita</name>
    <dbReference type="NCBI Taxonomy" id="4874"/>
    <lineage>
        <taxon>Eukaryota</taxon>
        <taxon>Fungi</taxon>
        <taxon>Fungi incertae sedis</taxon>
        <taxon>Mucoromycota</taxon>
        <taxon>Glomeromycotina</taxon>
        <taxon>Glomeromycetes</taxon>
        <taxon>Diversisporales</taxon>
        <taxon>Gigasporaceae</taxon>
        <taxon>Gigaspora</taxon>
    </lineage>
</organism>
<keyword evidence="1" id="KW-0479">Metal-binding</keyword>
<dbReference type="Pfam" id="PF04434">
    <property type="entry name" value="SWIM"/>
    <property type="match status" value="1"/>
</dbReference>
<dbReference type="PROSITE" id="PS50966">
    <property type="entry name" value="ZF_SWIM"/>
    <property type="match status" value="1"/>
</dbReference>
<keyword evidence="5" id="KW-1185">Reference proteome</keyword>
<comment type="caution">
    <text evidence="4">The sequence shown here is derived from an EMBL/GenBank/DDBJ whole genome shotgun (WGS) entry which is preliminary data.</text>
</comment>
<dbReference type="InterPro" id="IPR017956">
    <property type="entry name" value="AT_hook_DNA-bd_motif"/>
</dbReference>
<gene>
    <name evidence="4" type="ORF">GMARGA_LOCUS23200</name>
</gene>
<feature type="compositionally biased region" description="Basic residues" evidence="2">
    <location>
        <begin position="367"/>
        <end position="381"/>
    </location>
</feature>
<dbReference type="InterPro" id="IPR018289">
    <property type="entry name" value="MULE_transposase_dom"/>
</dbReference>
<evidence type="ECO:0000313" key="5">
    <source>
        <dbReference type="Proteomes" id="UP000789901"/>
    </source>
</evidence>
<sequence>MNRFSMPLIAICSLDRFGSTYPLAFALVYLETQHFYTWVLQQLSKVLIVFTGNAQIETIITDRELALMLAISNVFSYARHQLCTWHIFKNIKNKLRKDVDIDEFIKAIQKLAYGNILESQIDQEIDILWKQFPRAKQYIKLKGVENCVIPIDKLFAILRKQMQELSKKQAYKTFIHQNKHTHDKMDAGLEKLKLVCSRYTFETFIKQQGDLVKSGNYNVFESDKLVYNVSLIDDKSSQTHIIHLGSPSTCTCLHPQRTRTPCHHIIAVYLLQLHTYVLPCEVHQRWNVHHYAEMEHAVYTHITKIFEQLPTYHHGAFSNLMQQASEYILEYGKVPNLLQDDQNYTSRDIFKTVNIKSTANHEIKMPAIKRSRGRPPNNKRIRSADEENKENRMPSKKYSSGQKIEKSNLNTFKTISIDNAANCNKLEIPAVKRGRGRPPKTDAVKQNSENNGVYINPNIPQDAILQVCDPIGDGYCGFRSLAIAILKDENRWRGVKVIMNDYLSKQEEMYSNILGYDVKWLIDVLLYAEPECSQDYWFYTPECAQLASDAFNVPVVIFGADPTASLFFLPFNQKPGRRKKPIILHWHRNNHIMLVQIKPNKNIHLLPLNPQYLPVCR</sequence>
<dbReference type="Gene3D" id="3.90.70.80">
    <property type="match status" value="1"/>
</dbReference>
<keyword evidence="1" id="KW-0863">Zinc-finger</keyword>
<dbReference type="CDD" id="cd22744">
    <property type="entry name" value="OTU"/>
    <property type="match status" value="1"/>
</dbReference>
<evidence type="ECO:0000259" key="3">
    <source>
        <dbReference type="PROSITE" id="PS50966"/>
    </source>
</evidence>
<proteinExistence type="predicted"/>